<dbReference type="GO" id="GO:0005634">
    <property type="term" value="C:nucleus"/>
    <property type="evidence" value="ECO:0000318"/>
    <property type="project" value="GO_Central"/>
</dbReference>
<comment type="similarity">
    <text evidence="3">Belongs to the pex2/pex10/pex12 family.</text>
</comment>
<dbReference type="Pfam" id="PF14943">
    <property type="entry name" value="MRP-S26"/>
    <property type="match status" value="1"/>
</dbReference>
<dbReference type="InterPro" id="IPR035247">
    <property type="entry name" value="PRMT5_TIM"/>
</dbReference>
<gene>
    <name evidence="18" type="primary">WBGene00114169</name>
</gene>
<accession>A0A8R1UF11</accession>
<keyword evidence="10" id="KW-0863">Zinc-finger</keyword>
<keyword evidence="4" id="KW-0813">Transport</keyword>
<dbReference type="FunFam" id="3.40.50.150:FF:000800">
    <property type="entry name" value="Capsuleen, putative"/>
    <property type="match status" value="1"/>
</dbReference>
<evidence type="ECO:0000256" key="4">
    <source>
        <dbReference type="ARBA" id="ARBA00022448"/>
    </source>
</evidence>
<evidence type="ECO:0000256" key="15">
    <source>
        <dbReference type="ARBA" id="ARBA00023140"/>
    </source>
</evidence>
<keyword evidence="15" id="KW-0576">Peroxisome</keyword>
<keyword evidence="19" id="KW-1185">Reference proteome</keyword>
<evidence type="ECO:0000256" key="6">
    <source>
        <dbReference type="ARBA" id="ARBA00022679"/>
    </source>
</evidence>
<evidence type="ECO:0000256" key="10">
    <source>
        <dbReference type="ARBA" id="ARBA00022771"/>
    </source>
</evidence>
<name>A0A2A6BID3_PRIPA</name>
<feature type="coiled-coil region" evidence="16">
    <location>
        <begin position="1026"/>
        <end position="1094"/>
    </location>
</feature>
<feature type="region of interest" description="Disordered" evidence="17">
    <location>
        <begin position="1400"/>
        <end position="1419"/>
    </location>
</feature>
<dbReference type="InterPro" id="IPR025799">
    <property type="entry name" value="Arg_MeTrfase"/>
</dbReference>
<sequence>MPSKKKNSSKKGKVSAGFNYEALIPCCLTGDQRELVKRFLLNELETSEERDAALAVFAAAVIEDRQSSSDSEDEALVNELKKAVGGSGSITAEEMKRDKAGKRSLPLLQPAAAAGDKAAPKEEQHLLSGKGGTKKKEKANAAAAAPASSTSSTSSAAPAPAAAAHSGVPAAPTVADHLAALRIAPRKGGKQGRVPVPPVREVECREDWGADANAHLHAAPPRTGPLQDIQEKRVDPEVANEIRKNVNVGWWASPYDADEKTDMRIADYAQSLGGELYNFISYPIGGMARSKYRIANECIPPPINLPDLQLANPHWETYVAGHPSLWIDCDDVDDPWTALMSTVELEKELNYAHYLGLSTVVIELWQKSAPALAGVIAKFLWTVQSNIKICILLPTEAKLMDGDIEDEREVWEIWADFRTMVGNFSGDRLCCGIKLMEDLDDEFVDPLALQRWQAEPLTMFTMETNVFTTNPRTGGADLAPAHTRLLETLWTAESMSAAVRGPLRDARGARLQYCQAIRSIIGPLWLKKKLSKKTNFLDESEVVYQDVIQKPLQPLADNLQSTVYNTFEADAPKYKYYGEAIEAAIHDMVKRRGKGDVVLYVLGAGRGPLMSASMAAERRVNEVLSTGGPRVRLELVCVEKNENAVVTLNYLNASVWKGRVRIVQADMRELKEIASSMGLRRPDIIVSELLGSFGDNELSPECLDGCVDWLKEDTISVPQSYTSYCEPIASLSLFHSIKAQPSSYYFKGRQANGRRLTMQEADGTYTQQFPQGRDVASTDMLYVVFLDKVVRQMAPKPYFTFSHPCFDGAQTSRERWRAAQTWDVPTTQDIMGFACYFSARLYKDVTLSIVRGQETPDMMSWFPAVLPLREPLRVQKGEKVSFIVERCMDDGGVWYEWRASVQGPDLKVPPRQTELQNERGVSYYMRLISETAKELQGQMLPARVSLVSTVRRMGRRAPKQGKPPILPPSKKVLYHVVHPEWQSHRDVEELLWRRLTYNNAVMSIREVWRQELKAKEQAGTGVEHMREEEEKELDGLLAAAERRNEERRVARMRREEEEMRRTREEMLKEIEGKLEEDKKRAEKSAKEVRDAIARSAHFVTRENLEESILKALDSPTVYDYAIDRSGKKYVEEPPVKYQEGTPTRQKGRLYEKTLGPFTTADAEKTTPWFFLISTSRMRTYVAEVSEIVRAQRRDEEAVREMEERMSSILNQLLSHRQWMRAVPYLAAASKTLYYSATLLSGSQTLGEEYVRLMESAAPHPSTPSWARRALFIALHVYAPIFVDRALARAEVSLQSPETDRFAGVDIRKNRVARETLTRIVGWLRNSFSTSLHRLHIASFYIFGAYYQLSRRMAGIRFVSFSPNSDLKALKVYRWLGYVTFAECALSFLLWAAAESAKADQRREERRKGGKSTVTDEDGEQENEEKYPSCALCACARPPACPPCGHVACWTCLAQIATTEDGARCPHCRSAFKPQQLVPLMNL</sequence>
<keyword evidence="6" id="KW-0808">Transferase</keyword>
<feature type="region of interest" description="Disordered" evidence="17">
    <location>
        <begin position="111"/>
        <end position="164"/>
    </location>
</feature>
<dbReference type="InterPro" id="IPR029063">
    <property type="entry name" value="SAM-dependent_MTases_sf"/>
</dbReference>
<evidence type="ECO:0000256" key="13">
    <source>
        <dbReference type="ARBA" id="ARBA00022989"/>
    </source>
</evidence>
<dbReference type="SUPFAM" id="SSF57850">
    <property type="entry name" value="RING/U-box"/>
    <property type="match status" value="1"/>
</dbReference>
<evidence type="ECO:0000256" key="17">
    <source>
        <dbReference type="SAM" id="MobiDB-lite"/>
    </source>
</evidence>
<dbReference type="PANTHER" id="PTHR10738:SF0">
    <property type="entry name" value="PROTEIN ARGININE N-METHYLTRANSFERASE 5"/>
    <property type="match status" value="1"/>
</dbReference>
<dbReference type="GO" id="GO:0006355">
    <property type="term" value="P:regulation of DNA-templated transcription"/>
    <property type="evidence" value="ECO:0000318"/>
    <property type="project" value="GO_Central"/>
</dbReference>
<keyword evidence="5" id="KW-0489">Methyltransferase</keyword>
<dbReference type="InterPro" id="IPR026140">
    <property type="entry name" value="Ribosomal_mS26"/>
</dbReference>
<reference evidence="18" key="2">
    <citation type="submission" date="2022-06" db="UniProtKB">
        <authorList>
            <consortium name="EnsemblMetazoa"/>
        </authorList>
    </citation>
    <scope>IDENTIFICATION</scope>
    <source>
        <strain evidence="18">PS312</strain>
    </source>
</reference>
<dbReference type="GO" id="GO:0005829">
    <property type="term" value="C:cytosol"/>
    <property type="evidence" value="ECO:0000318"/>
    <property type="project" value="GO_Central"/>
</dbReference>
<dbReference type="EnsemblMetazoa" id="PPA24615.1">
    <property type="protein sequence ID" value="PPA24615.1"/>
    <property type="gene ID" value="WBGene00114169"/>
</dbReference>
<evidence type="ECO:0000256" key="12">
    <source>
        <dbReference type="ARBA" id="ARBA00022927"/>
    </source>
</evidence>
<evidence type="ECO:0000313" key="19">
    <source>
        <dbReference type="Proteomes" id="UP000005239"/>
    </source>
</evidence>
<keyword evidence="16" id="KW-0175">Coiled coil</keyword>
<dbReference type="Gene3D" id="3.30.40.10">
    <property type="entry name" value="Zinc/RING finger domain, C3HC4 (zinc finger)"/>
    <property type="match status" value="1"/>
</dbReference>
<dbReference type="InterPro" id="IPR035248">
    <property type="entry name" value="PRMT5_C"/>
</dbReference>
<keyword evidence="12" id="KW-0653">Protein transport</keyword>
<dbReference type="Gene3D" id="3.40.50.150">
    <property type="entry name" value="Vaccinia Virus protein VP39"/>
    <property type="match status" value="1"/>
</dbReference>
<dbReference type="Pfam" id="PF17285">
    <property type="entry name" value="PRMT5_TIM"/>
    <property type="match status" value="1"/>
</dbReference>
<evidence type="ECO:0000256" key="5">
    <source>
        <dbReference type="ARBA" id="ARBA00022603"/>
    </source>
</evidence>
<keyword evidence="13" id="KW-1133">Transmembrane helix</keyword>
<dbReference type="GO" id="GO:0016274">
    <property type="term" value="F:protein-arginine N-methyltransferase activity"/>
    <property type="evidence" value="ECO:0007669"/>
    <property type="project" value="InterPro"/>
</dbReference>
<evidence type="ECO:0000256" key="2">
    <source>
        <dbReference type="ARBA" id="ARBA00004906"/>
    </source>
</evidence>
<comment type="pathway">
    <text evidence="2">Protein modification; protein ubiquitination.</text>
</comment>
<dbReference type="Pfam" id="PF17286">
    <property type="entry name" value="PRMT5_C"/>
    <property type="match status" value="1"/>
</dbReference>
<dbReference type="GO" id="GO:0005763">
    <property type="term" value="C:mitochondrial small ribosomal subunit"/>
    <property type="evidence" value="ECO:0007669"/>
    <property type="project" value="InterPro"/>
</dbReference>
<feature type="compositionally biased region" description="Low complexity" evidence="17">
    <location>
        <begin position="140"/>
        <end position="164"/>
    </location>
</feature>
<proteinExistence type="inferred from homology"/>
<dbReference type="PANTHER" id="PTHR10738">
    <property type="entry name" value="PROTEIN ARGININE N-METHYLTRANSFERASE 5"/>
    <property type="match status" value="1"/>
</dbReference>
<dbReference type="PROSITE" id="PS51678">
    <property type="entry name" value="SAM_MT_PRMT"/>
    <property type="match status" value="1"/>
</dbReference>
<comment type="subcellular location">
    <subcellularLocation>
        <location evidence="1">Peroxisome membrane</location>
        <topology evidence="1">Multi-pass membrane protein</topology>
    </subcellularLocation>
</comment>
<evidence type="ECO:0000256" key="11">
    <source>
        <dbReference type="ARBA" id="ARBA00022833"/>
    </source>
</evidence>
<dbReference type="Pfam" id="PF04757">
    <property type="entry name" value="Pex2_Pex12"/>
    <property type="match status" value="1"/>
</dbReference>
<evidence type="ECO:0000256" key="14">
    <source>
        <dbReference type="ARBA" id="ARBA00023136"/>
    </source>
</evidence>
<keyword evidence="9" id="KW-0479">Metal-binding</keyword>
<dbReference type="InterPro" id="IPR006845">
    <property type="entry name" value="Pex_N"/>
</dbReference>
<evidence type="ECO:0000256" key="9">
    <source>
        <dbReference type="ARBA" id="ARBA00022723"/>
    </source>
</evidence>
<dbReference type="GO" id="GO:0008270">
    <property type="term" value="F:zinc ion binding"/>
    <property type="evidence" value="ECO:0007669"/>
    <property type="project" value="UniProtKB-KW"/>
</dbReference>
<keyword evidence="7" id="KW-0949">S-adenosyl-L-methionine</keyword>
<evidence type="ECO:0000256" key="8">
    <source>
        <dbReference type="ARBA" id="ARBA00022692"/>
    </source>
</evidence>
<evidence type="ECO:0000256" key="3">
    <source>
        <dbReference type="ARBA" id="ARBA00008704"/>
    </source>
</evidence>
<organism evidence="18 19">
    <name type="scientific">Pristionchus pacificus</name>
    <name type="common">Parasitic nematode worm</name>
    <dbReference type="NCBI Taxonomy" id="54126"/>
    <lineage>
        <taxon>Eukaryota</taxon>
        <taxon>Metazoa</taxon>
        <taxon>Ecdysozoa</taxon>
        <taxon>Nematoda</taxon>
        <taxon>Chromadorea</taxon>
        <taxon>Rhabditida</taxon>
        <taxon>Rhabditina</taxon>
        <taxon>Diplogasteromorpha</taxon>
        <taxon>Diplogasteroidea</taxon>
        <taxon>Neodiplogasteridae</taxon>
        <taxon>Pristionchus</taxon>
    </lineage>
</organism>
<dbReference type="GO" id="GO:0015031">
    <property type="term" value="P:protein transport"/>
    <property type="evidence" value="ECO:0007669"/>
    <property type="project" value="UniProtKB-KW"/>
</dbReference>
<protein>
    <submittedName>
        <fullName evidence="18">Protein arginine N-methyltransferase 5</fullName>
    </submittedName>
</protein>
<dbReference type="GO" id="GO:0005778">
    <property type="term" value="C:peroxisomal membrane"/>
    <property type="evidence" value="ECO:0007669"/>
    <property type="project" value="UniProtKB-SubCell"/>
</dbReference>
<keyword evidence="14" id="KW-0472">Membrane</keyword>
<keyword evidence="8" id="KW-0812">Transmembrane</keyword>
<evidence type="ECO:0000256" key="7">
    <source>
        <dbReference type="ARBA" id="ARBA00022691"/>
    </source>
</evidence>
<dbReference type="SUPFAM" id="SSF53335">
    <property type="entry name" value="S-adenosyl-L-methionine-dependent methyltransferases"/>
    <property type="match status" value="1"/>
</dbReference>
<keyword evidence="11" id="KW-0862">Zinc</keyword>
<dbReference type="Gene3D" id="3.20.20.150">
    <property type="entry name" value="Divalent-metal-dependent TIM barrel enzymes"/>
    <property type="match status" value="1"/>
</dbReference>
<evidence type="ECO:0000313" key="18">
    <source>
        <dbReference type="EnsemblMetazoa" id="PPA24615.1"/>
    </source>
</evidence>
<dbReference type="Gene3D" id="2.70.160.11">
    <property type="entry name" value="Hnrnp arginine n-methyltransferase1"/>
    <property type="match status" value="1"/>
</dbReference>
<dbReference type="Pfam" id="PF05185">
    <property type="entry name" value="PRMT5"/>
    <property type="match status" value="1"/>
</dbReference>
<evidence type="ECO:0000256" key="1">
    <source>
        <dbReference type="ARBA" id="ARBA00004585"/>
    </source>
</evidence>
<dbReference type="PROSITE" id="PS50089">
    <property type="entry name" value="ZF_RING_2"/>
    <property type="match status" value="1"/>
</dbReference>
<dbReference type="FunFam" id="2.70.160.11:FF:000028">
    <property type="entry name" value="Protein arginine N-methyltransferase 5"/>
    <property type="match status" value="1"/>
</dbReference>
<dbReference type="InterPro" id="IPR035075">
    <property type="entry name" value="PRMT5"/>
</dbReference>
<dbReference type="InterPro" id="IPR001841">
    <property type="entry name" value="Znf_RING"/>
</dbReference>
<dbReference type="InterPro" id="IPR013083">
    <property type="entry name" value="Znf_RING/FYVE/PHD"/>
</dbReference>
<dbReference type="Proteomes" id="UP000005239">
    <property type="component" value="Unassembled WGS sequence"/>
</dbReference>
<evidence type="ECO:0000256" key="16">
    <source>
        <dbReference type="SAM" id="Coils"/>
    </source>
</evidence>
<reference evidence="19" key="1">
    <citation type="journal article" date="2008" name="Nat. Genet.">
        <title>The Pristionchus pacificus genome provides a unique perspective on nematode lifestyle and parasitism.</title>
        <authorList>
            <person name="Dieterich C."/>
            <person name="Clifton S.W."/>
            <person name="Schuster L.N."/>
            <person name="Chinwalla A."/>
            <person name="Delehaunty K."/>
            <person name="Dinkelacker I."/>
            <person name="Fulton L."/>
            <person name="Fulton R."/>
            <person name="Godfrey J."/>
            <person name="Minx P."/>
            <person name="Mitreva M."/>
            <person name="Roeseler W."/>
            <person name="Tian H."/>
            <person name="Witte H."/>
            <person name="Yang S.P."/>
            <person name="Wilson R.K."/>
            <person name="Sommer R.J."/>
        </authorList>
    </citation>
    <scope>NUCLEOTIDE SEQUENCE [LARGE SCALE GENOMIC DNA]</scope>
    <source>
        <strain evidence="19">PS312</strain>
    </source>
</reference>
<feature type="region of interest" description="Disordered" evidence="17">
    <location>
        <begin position="64"/>
        <end position="83"/>
    </location>
</feature>
<accession>A0A2A6BID3</accession>